<feature type="transmembrane region" description="Helical" evidence="6">
    <location>
        <begin position="143"/>
        <end position="162"/>
    </location>
</feature>
<dbReference type="EMBL" id="JSVA01000004">
    <property type="protein sequence ID" value="KOF04021.1"/>
    <property type="molecule type" value="Genomic_DNA"/>
</dbReference>
<dbReference type="InterPro" id="IPR045062">
    <property type="entry name" value="Cyt_c_biogenesis_CcsA/CcmC"/>
</dbReference>
<dbReference type="PATRIC" id="fig|1566026.4.peg.2410"/>
<keyword evidence="2 6" id="KW-0812">Transmembrane</keyword>
<name>A0A0L8AP47_9BACT</name>
<keyword evidence="4 6" id="KW-1133">Transmembrane helix</keyword>
<gene>
    <name evidence="8" type="ORF">OB69_03205</name>
</gene>
<feature type="transmembrane region" description="Helical" evidence="6">
    <location>
        <begin position="188"/>
        <end position="207"/>
    </location>
</feature>
<comment type="subcellular location">
    <subcellularLocation>
        <location evidence="1">Membrane</location>
        <topology evidence="1">Multi-pass membrane protein</topology>
    </subcellularLocation>
</comment>
<dbReference type="PANTHER" id="PTHR30071">
    <property type="entry name" value="HEME EXPORTER PROTEIN C"/>
    <property type="match status" value="1"/>
</dbReference>
<dbReference type="GO" id="GO:0005886">
    <property type="term" value="C:plasma membrane"/>
    <property type="evidence" value="ECO:0007669"/>
    <property type="project" value="TreeGrafter"/>
</dbReference>
<evidence type="ECO:0000256" key="5">
    <source>
        <dbReference type="ARBA" id="ARBA00023136"/>
    </source>
</evidence>
<feature type="domain" description="Cytochrome c assembly protein" evidence="7">
    <location>
        <begin position="9"/>
        <end position="149"/>
    </location>
</feature>
<dbReference type="GO" id="GO:0020037">
    <property type="term" value="F:heme binding"/>
    <property type="evidence" value="ECO:0007669"/>
    <property type="project" value="InterPro"/>
</dbReference>
<keyword evidence="5 6" id="KW-0472">Membrane</keyword>
<evidence type="ECO:0000256" key="2">
    <source>
        <dbReference type="ARBA" id="ARBA00022692"/>
    </source>
</evidence>
<reference evidence="9" key="1">
    <citation type="submission" date="2014-11" db="EMBL/GenBank/DDBJ databases">
        <title>Genome sequencing of Roseivirga sp. D-25.</title>
        <authorList>
            <person name="Selvaratnam C."/>
            <person name="Thevarajoo S."/>
            <person name="Goh K.M."/>
            <person name="Eee R."/>
            <person name="Chan K.-G."/>
            <person name="Chong C.S."/>
        </authorList>
    </citation>
    <scope>NUCLEOTIDE SEQUENCE [LARGE SCALE GENOMIC DNA]</scope>
    <source>
        <strain evidence="9">D-25</strain>
    </source>
</reference>
<dbReference type="PANTHER" id="PTHR30071:SF1">
    <property type="entry name" value="CYTOCHROME B_B6 PROTEIN-RELATED"/>
    <property type="match status" value="1"/>
</dbReference>
<accession>A0A0L8AP47</accession>
<evidence type="ECO:0000256" key="4">
    <source>
        <dbReference type="ARBA" id="ARBA00022989"/>
    </source>
</evidence>
<protein>
    <submittedName>
        <fullName evidence="8">ABC transporter permease</fullName>
    </submittedName>
</protein>
<proteinExistence type="predicted"/>
<dbReference type="Pfam" id="PF01578">
    <property type="entry name" value="Cytochrom_C_asm"/>
    <property type="match status" value="1"/>
</dbReference>
<dbReference type="AlphaFoldDB" id="A0A0L8AP47"/>
<organism evidence="8 9">
    <name type="scientific">Roseivirga seohaensis subsp. aquiponti</name>
    <dbReference type="NCBI Taxonomy" id="1566026"/>
    <lineage>
        <taxon>Bacteria</taxon>
        <taxon>Pseudomonadati</taxon>
        <taxon>Bacteroidota</taxon>
        <taxon>Cytophagia</taxon>
        <taxon>Cytophagales</taxon>
        <taxon>Roseivirgaceae</taxon>
        <taxon>Roseivirga</taxon>
    </lineage>
</organism>
<feature type="transmembrane region" description="Helical" evidence="6">
    <location>
        <begin position="40"/>
        <end position="61"/>
    </location>
</feature>
<evidence type="ECO:0000256" key="3">
    <source>
        <dbReference type="ARBA" id="ARBA00022748"/>
    </source>
</evidence>
<comment type="caution">
    <text evidence="8">The sequence shown here is derived from an EMBL/GenBank/DDBJ whole genome shotgun (WGS) entry which is preliminary data.</text>
</comment>
<dbReference type="RefSeq" id="WP_053222247.1">
    <property type="nucleotide sequence ID" value="NZ_JSVA01000004.1"/>
</dbReference>
<dbReference type="GO" id="GO:0017004">
    <property type="term" value="P:cytochrome complex assembly"/>
    <property type="evidence" value="ECO:0007669"/>
    <property type="project" value="UniProtKB-KW"/>
</dbReference>
<evidence type="ECO:0000313" key="9">
    <source>
        <dbReference type="Proteomes" id="UP000036908"/>
    </source>
</evidence>
<sequence length="220" mass="24712">MKKNWWKALALILVTYTLLAGLLMDAPRLNILNETIRNLHFHVTMWFGMVILLTASMVYAIKYLRSGQITLDDKSVELAKAGVLMGALGIITGAVWANYTWGEPWSGDSKQNAAAICLLIYFAYLVLRNSMKDEQQKARVSGVYNIFAYAAMIPLLFILPRLDPNSLHPGNGGNPGFNSYDLDSKLRVVFYPAVIGWTLMGAWLANLRVRTRQIERALED</sequence>
<evidence type="ECO:0000259" key="7">
    <source>
        <dbReference type="Pfam" id="PF01578"/>
    </source>
</evidence>
<dbReference type="OrthoDB" id="9814290at2"/>
<keyword evidence="9" id="KW-1185">Reference proteome</keyword>
<evidence type="ECO:0000256" key="1">
    <source>
        <dbReference type="ARBA" id="ARBA00004141"/>
    </source>
</evidence>
<feature type="transmembrane region" description="Helical" evidence="6">
    <location>
        <begin position="81"/>
        <end position="101"/>
    </location>
</feature>
<evidence type="ECO:0000256" key="6">
    <source>
        <dbReference type="SAM" id="Phobius"/>
    </source>
</evidence>
<keyword evidence="3" id="KW-0201">Cytochrome c-type biogenesis</keyword>
<evidence type="ECO:0000313" key="8">
    <source>
        <dbReference type="EMBL" id="KOF04021.1"/>
    </source>
</evidence>
<feature type="transmembrane region" description="Helical" evidence="6">
    <location>
        <begin position="113"/>
        <end position="131"/>
    </location>
</feature>
<dbReference type="Proteomes" id="UP000036908">
    <property type="component" value="Unassembled WGS sequence"/>
</dbReference>
<dbReference type="InterPro" id="IPR002541">
    <property type="entry name" value="Cyt_c_assembly"/>
</dbReference>